<dbReference type="OrthoDB" id="5123546at2"/>
<sequence length="176" mass="18419">MVIGGGAVTVRDGSNAVLATFHYDHDAQEAIAYLQALFGPANETGSAGGYESPPATYYDWGGFRLTDQSIGGSDPYWPDFYLQVTVESLDGVHIEAVGGPAIGWPTTKVESMFPDDVAHLSSGTPGIETSWVRVDPVPAAPIAGTDTTGWNLAVAVISDASDSVTKLWAPLANYGV</sequence>
<protein>
    <submittedName>
        <fullName evidence="1">Uncharacterized protein</fullName>
    </submittedName>
</protein>
<name>A0A4S4FIT0_9MICO</name>
<organism evidence="1 2">
    <name type="scientific">Orlajensenia flava</name>
    <dbReference type="NCBI Taxonomy" id="2565934"/>
    <lineage>
        <taxon>Bacteria</taxon>
        <taxon>Bacillati</taxon>
        <taxon>Actinomycetota</taxon>
        <taxon>Actinomycetes</taxon>
        <taxon>Micrococcales</taxon>
        <taxon>Microbacteriaceae</taxon>
        <taxon>Orlajensenia</taxon>
    </lineage>
</organism>
<comment type="caution">
    <text evidence="1">The sequence shown here is derived from an EMBL/GenBank/DDBJ whole genome shotgun (WGS) entry which is preliminary data.</text>
</comment>
<evidence type="ECO:0000313" key="1">
    <source>
        <dbReference type="EMBL" id="THG29085.1"/>
    </source>
</evidence>
<proteinExistence type="predicted"/>
<accession>A0A4S4FIT0</accession>
<gene>
    <name evidence="1" type="ORF">E6C70_15830</name>
</gene>
<dbReference type="EMBL" id="SSSN01000015">
    <property type="protein sequence ID" value="THG29085.1"/>
    <property type="molecule type" value="Genomic_DNA"/>
</dbReference>
<dbReference type="Proteomes" id="UP000307380">
    <property type="component" value="Unassembled WGS sequence"/>
</dbReference>
<dbReference type="RefSeq" id="WP_136425474.1">
    <property type="nucleotide sequence ID" value="NZ_SSSN01000015.1"/>
</dbReference>
<keyword evidence="2" id="KW-1185">Reference proteome</keyword>
<evidence type="ECO:0000313" key="2">
    <source>
        <dbReference type="Proteomes" id="UP000307380"/>
    </source>
</evidence>
<dbReference type="AlphaFoldDB" id="A0A4S4FIT0"/>
<reference evidence="1 2" key="1">
    <citation type="submission" date="2019-04" db="EMBL/GenBank/DDBJ databases">
        <authorList>
            <person name="Jiang L."/>
        </authorList>
    </citation>
    <scope>NUCLEOTIDE SEQUENCE [LARGE SCALE GENOMIC DNA]</scope>
    <source>
        <strain evidence="1 2">YIM 131861</strain>
    </source>
</reference>